<name>A0A101HKW3_9BACT</name>
<protein>
    <submittedName>
        <fullName evidence="1">FGE-sulfasae superfamily protein</fullName>
    </submittedName>
</protein>
<organism evidence="1 2">
    <name type="scientific">Proteiniphilum acetatigenes</name>
    <dbReference type="NCBI Taxonomy" id="294710"/>
    <lineage>
        <taxon>Bacteria</taxon>
        <taxon>Pseudomonadati</taxon>
        <taxon>Bacteroidota</taxon>
        <taxon>Bacteroidia</taxon>
        <taxon>Bacteroidales</taxon>
        <taxon>Dysgonomonadaceae</taxon>
        <taxon>Proteiniphilum</taxon>
    </lineage>
</organism>
<dbReference type="EMBL" id="LGGN01000015">
    <property type="protein sequence ID" value="KUK78628.1"/>
    <property type="molecule type" value="Genomic_DNA"/>
</dbReference>
<comment type="caution">
    <text evidence="1">The sequence shown here is derived from an EMBL/GenBank/DDBJ whole genome shotgun (WGS) entry which is preliminary data.</text>
</comment>
<proteinExistence type="predicted"/>
<gene>
    <name evidence="1" type="ORF">XD92_0169</name>
</gene>
<accession>A0A101HKW3</accession>
<reference evidence="2" key="1">
    <citation type="journal article" date="2015" name="MBio">
        <title>Genome-Resolved Metagenomic Analysis Reveals Roles for Candidate Phyla and Other Microbial Community Members in Biogeochemical Transformations in Oil Reservoirs.</title>
        <authorList>
            <person name="Hu P."/>
            <person name="Tom L."/>
            <person name="Singh A."/>
            <person name="Thomas B.C."/>
            <person name="Baker B.J."/>
            <person name="Piceno Y.M."/>
            <person name="Andersen G.L."/>
            <person name="Banfield J.F."/>
        </authorList>
    </citation>
    <scope>NUCLEOTIDE SEQUENCE [LARGE SCALE GENOMIC DNA]</scope>
</reference>
<evidence type="ECO:0000313" key="1">
    <source>
        <dbReference type="EMBL" id="KUK78628.1"/>
    </source>
</evidence>
<sequence length="69" mass="7733">MQSDAAVKIQQADYETDEEVTLSCEENWGDAYTTGRSLPLQLADVVNDLLRGTSDKRILDLNAERMESL</sequence>
<dbReference type="Proteomes" id="UP000053860">
    <property type="component" value="Unassembled WGS sequence"/>
</dbReference>
<dbReference type="AlphaFoldDB" id="A0A101HKW3"/>
<evidence type="ECO:0000313" key="2">
    <source>
        <dbReference type="Proteomes" id="UP000053860"/>
    </source>
</evidence>